<evidence type="ECO:0000313" key="2">
    <source>
        <dbReference type="EMBL" id="EFM82262.1"/>
    </source>
</evidence>
<dbReference type="Proteomes" id="UP000004846">
    <property type="component" value="Unassembled WGS sequence"/>
</dbReference>
<dbReference type="Pfam" id="PF04014">
    <property type="entry name" value="MazE_antitoxin"/>
    <property type="match status" value="1"/>
</dbReference>
<dbReference type="NCBIfam" id="NF047400">
    <property type="entry name" value="MazE_PemI_antitoxin"/>
    <property type="match status" value="1"/>
</dbReference>
<comment type="caution">
    <text evidence="2">The sequence shown here is derived from an EMBL/GenBank/DDBJ whole genome shotgun (WGS) entry which is preliminary data.</text>
</comment>
<reference evidence="2 3" key="1">
    <citation type="submission" date="2010-07" db="EMBL/GenBank/DDBJ databases">
        <authorList>
            <person name="Sid Ahmed O."/>
        </authorList>
    </citation>
    <scope>NUCLEOTIDE SEQUENCE [LARGE SCALE GENOMIC DNA]</scope>
    <source>
        <strain evidence="2 3">TX4248</strain>
    </source>
</reference>
<dbReference type="SUPFAM" id="SSF89447">
    <property type="entry name" value="AbrB/MazE/MraZ-like"/>
    <property type="match status" value="1"/>
</dbReference>
<feature type="domain" description="SpoVT-AbrB" evidence="1">
    <location>
        <begin position="12"/>
        <end position="54"/>
    </location>
</feature>
<dbReference type="HOGENOM" id="CLU_176209_0_0_9"/>
<dbReference type="SMART" id="SM00966">
    <property type="entry name" value="SpoVT_AbrB"/>
    <property type="match status" value="1"/>
</dbReference>
<evidence type="ECO:0000259" key="1">
    <source>
        <dbReference type="SMART" id="SM00966"/>
    </source>
</evidence>
<proteinExistence type="predicted"/>
<accession>A0A125W469</accession>
<dbReference type="InterPro" id="IPR037914">
    <property type="entry name" value="SpoVT-AbrB_sf"/>
</dbReference>
<name>A0A125W469_ENTFL</name>
<dbReference type="RefSeq" id="WP_002385128.1">
    <property type="nucleotide sequence ID" value="NZ_GL454465.1"/>
</dbReference>
<dbReference type="Gene3D" id="2.10.260.10">
    <property type="match status" value="1"/>
</dbReference>
<evidence type="ECO:0000313" key="3">
    <source>
        <dbReference type="Proteomes" id="UP000004846"/>
    </source>
</evidence>
<dbReference type="GO" id="GO:0003677">
    <property type="term" value="F:DNA binding"/>
    <property type="evidence" value="ECO:0007669"/>
    <property type="project" value="InterPro"/>
</dbReference>
<dbReference type="InterPro" id="IPR007159">
    <property type="entry name" value="SpoVT-AbrB_dom"/>
</dbReference>
<organism evidence="2 3">
    <name type="scientific">Enterococcus faecalis TX4248</name>
    <dbReference type="NCBI Taxonomy" id="749495"/>
    <lineage>
        <taxon>Bacteria</taxon>
        <taxon>Bacillati</taxon>
        <taxon>Bacillota</taxon>
        <taxon>Bacilli</taxon>
        <taxon>Lactobacillales</taxon>
        <taxon>Enterococcaceae</taxon>
        <taxon>Enterococcus</taxon>
    </lineage>
</organism>
<protein>
    <submittedName>
        <fullName evidence="2">SpoVT/AbrB-like protein</fullName>
    </submittedName>
</protein>
<dbReference type="AlphaFoldDB" id="A0A125W469"/>
<sequence length="81" mass="8791">MEVLAMTSTKTRKQGNSLVITIPATLGVKEGEEFVILRKNNGSIALIPKVEDFFENTAEGEFYLPELAIDYSPSGGEVDGL</sequence>
<gene>
    <name evidence="2" type="ORF">HMPREF9498_02112</name>
</gene>
<dbReference type="EMBL" id="AEBR01000068">
    <property type="protein sequence ID" value="EFM82262.1"/>
    <property type="molecule type" value="Genomic_DNA"/>
</dbReference>